<dbReference type="EMBL" id="JASCTH010000050">
    <property type="protein sequence ID" value="MDI6105635.1"/>
    <property type="molecule type" value="Genomic_DNA"/>
</dbReference>
<accession>A0ABT6X1B9</accession>
<proteinExistence type="predicted"/>
<comment type="caution">
    <text evidence="2">The sequence shown here is derived from an EMBL/GenBank/DDBJ whole genome shotgun (WGS) entry which is preliminary data.</text>
</comment>
<feature type="signal peptide" evidence="1">
    <location>
        <begin position="1"/>
        <end position="18"/>
    </location>
</feature>
<sequence>MTMVVASVLAFSPTPASAASGSSLTQTWGSATVSATSEWRPGFMQGYDVSMKVKVTDHLKNDKCVYVEYRIITPYGRDADATIATACNRLSVERNKTVVVGNNKFGPKGSPGGVEFKMCHAVWGVDPCVKSKVSF</sequence>
<protein>
    <submittedName>
        <fullName evidence="2">Uncharacterized protein</fullName>
    </submittedName>
</protein>
<gene>
    <name evidence="2" type="ORF">QLQ12_44350</name>
</gene>
<feature type="chain" id="PRO_5047334658" evidence="1">
    <location>
        <begin position="19"/>
        <end position="135"/>
    </location>
</feature>
<organism evidence="2 3">
    <name type="scientific">Actinoplanes sandaracinus</name>
    <dbReference type="NCBI Taxonomy" id="3045177"/>
    <lineage>
        <taxon>Bacteria</taxon>
        <taxon>Bacillati</taxon>
        <taxon>Actinomycetota</taxon>
        <taxon>Actinomycetes</taxon>
        <taxon>Micromonosporales</taxon>
        <taxon>Micromonosporaceae</taxon>
        <taxon>Actinoplanes</taxon>
    </lineage>
</organism>
<keyword evidence="3" id="KW-1185">Reference proteome</keyword>
<evidence type="ECO:0000256" key="1">
    <source>
        <dbReference type="SAM" id="SignalP"/>
    </source>
</evidence>
<reference evidence="2 3" key="1">
    <citation type="submission" date="2023-05" db="EMBL/GenBank/DDBJ databases">
        <title>Actinoplanes sp. NEAU-A12 genome sequencing.</title>
        <authorList>
            <person name="Wang Z.-S."/>
        </authorList>
    </citation>
    <scope>NUCLEOTIDE SEQUENCE [LARGE SCALE GENOMIC DNA]</scope>
    <source>
        <strain evidence="2 3">NEAU-A12</strain>
    </source>
</reference>
<keyword evidence="1" id="KW-0732">Signal</keyword>
<name>A0ABT6X1B9_9ACTN</name>
<dbReference type="Proteomes" id="UP001241758">
    <property type="component" value="Unassembled WGS sequence"/>
</dbReference>
<dbReference type="RefSeq" id="WP_282767101.1">
    <property type="nucleotide sequence ID" value="NZ_JASCTH010000050.1"/>
</dbReference>
<evidence type="ECO:0000313" key="3">
    <source>
        <dbReference type="Proteomes" id="UP001241758"/>
    </source>
</evidence>
<evidence type="ECO:0000313" key="2">
    <source>
        <dbReference type="EMBL" id="MDI6105635.1"/>
    </source>
</evidence>